<protein>
    <submittedName>
        <fullName evidence="1">Uncharacterized protein</fullName>
    </submittedName>
</protein>
<reference evidence="1" key="1">
    <citation type="submission" date="2019-08" db="EMBL/GenBank/DDBJ databases">
        <authorList>
            <person name="Kucharzyk K."/>
            <person name="Murdoch R.W."/>
            <person name="Higgins S."/>
            <person name="Loffler F."/>
        </authorList>
    </citation>
    <scope>NUCLEOTIDE SEQUENCE</scope>
</reference>
<accession>A0A645ELZ3</accession>
<gene>
    <name evidence="1" type="ORF">SDC9_149518</name>
</gene>
<organism evidence="1">
    <name type="scientific">bioreactor metagenome</name>
    <dbReference type="NCBI Taxonomy" id="1076179"/>
    <lineage>
        <taxon>unclassified sequences</taxon>
        <taxon>metagenomes</taxon>
        <taxon>ecological metagenomes</taxon>
    </lineage>
</organism>
<evidence type="ECO:0000313" key="1">
    <source>
        <dbReference type="EMBL" id="MPN02302.1"/>
    </source>
</evidence>
<sequence length="188" mass="21381">MNHFGVELDAVEIAFRHMHGAEFGVAARPEHPETAFRHSRDLVAVRHPDLRFRRNSGEEFARFADFEDRLAVFARFAAGDLAAEGLDHKLEAVADAVHRNAEFEHGGVAFRRVFRVDAGRAAGEDDPLRIFGPELFRRGVERHDFAVHPAFADSPRDQLTVLRAEIEDDDRFTHKTWLLPERMVSGMI</sequence>
<proteinExistence type="predicted"/>
<dbReference type="AlphaFoldDB" id="A0A645ELZ3"/>
<name>A0A645ELZ3_9ZZZZ</name>
<dbReference type="EMBL" id="VSSQ01048254">
    <property type="protein sequence ID" value="MPN02302.1"/>
    <property type="molecule type" value="Genomic_DNA"/>
</dbReference>
<comment type="caution">
    <text evidence="1">The sequence shown here is derived from an EMBL/GenBank/DDBJ whole genome shotgun (WGS) entry which is preliminary data.</text>
</comment>